<dbReference type="PANTHER" id="PTHR11895">
    <property type="entry name" value="TRANSAMIDASE"/>
    <property type="match status" value="1"/>
</dbReference>
<dbReference type="EMBL" id="CP022196">
    <property type="protein sequence ID" value="ATG47668.1"/>
    <property type="molecule type" value="Genomic_DNA"/>
</dbReference>
<dbReference type="Pfam" id="PF01425">
    <property type="entry name" value="Amidase"/>
    <property type="match status" value="1"/>
</dbReference>
<dbReference type="InterPro" id="IPR036928">
    <property type="entry name" value="AS_sf"/>
</dbReference>
<dbReference type="GO" id="GO:0003824">
    <property type="term" value="F:catalytic activity"/>
    <property type="evidence" value="ECO:0007669"/>
    <property type="project" value="InterPro"/>
</dbReference>
<dbReference type="RefSeq" id="WP_096805650.1">
    <property type="nucleotide sequence ID" value="NZ_CP022196.1"/>
</dbReference>
<dbReference type="InterPro" id="IPR023631">
    <property type="entry name" value="Amidase_dom"/>
</dbReference>
<organism evidence="2 3">
    <name type="scientific">Celeribacter ethanolicus</name>
    <dbReference type="NCBI Taxonomy" id="1758178"/>
    <lineage>
        <taxon>Bacteria</taxon>
        <taxon>Pseudomonadati</taxon>
        <taxon>Pseudomonadota</taxon>
        <taxon>Alphaproteobacteria</taxon>
        <taxon>Rhodobacterales</taxon>
        <taxon>Roseobacteraceae</taxon>
        <taxon>Celeribacter</taxon>
    </lineage>
</organism>
<dbReference type="OrthoDB" id="9777859at2"/>
<name>A0A291GBZ5_9RHOB</name>
<reference evidence="2 3" key="1">
    <citation type="submission" date="2017-06" db="EMBL/GenBank/DDBJ databases">
        <title>Celeribacter sp. TSPH2 complete genome sequence.</title>
        <authorList>
            <person name="Woo J.-H."/>
            <person name="Kim H.-S."/>
        </authorList>
    </citation>
    <scope>NUCLEOTIDE SEQUENCE [LARGE SCALE GENOMIC DNA]</scope>
    <source>
        <strain evidence="2 3">TSPH2</strain>
    </source>
</reference>
<dbReference type="PANTHER" id="PTHR11895:SF151">
    <property type="entry name" value="GLUTAMYL-TRNA(GLN) AMIDOTRANSFERASE SUBUNIT A"/>
    <property type="match status" value="1"/>
</dbReference>
<protein>
    <submittedName>
        <fullName evidence="2">Amidase</fullName>
    </submittedName>
</protein>
<dbReference type="InterPro" id="IPR000120">
    <property type="entry name" value="Amidase"/>
</dbReference>
<accession>A0A291GBZ5</accession>
<dbReference type="STRING" id="1758178.GCA_001550095_01286"/>
<evidence type="ECO:0000313" key="3">
    <source>
        <dbReference type="Proteomes" id="UP000217935"/>
    </source>
</evidence>
<keyword evidence="3" id="KW-1185">Reference proteome</keyword>
<dbReference type="Proteomes" id="UP000217935">
    <property type="component" value="Chromosome"/>
</dbReference>
<sequence length="434" mass="45022">MSDLIQYDATDLIAKVSSGAVSHREVAEAYLDRIAEKDGEIGAYIHCDPELVRRTADARDKAGAGPLAGLPVGVKDVIDTVDMPTGYGSAAYEGCQPYWDAPCVTQSKAAGALIMGKTVSTEFAMASSGKTRNPWNLAHTPGGSSSGSCAAVAAGMALMAFGTQTAGSIIRPASYCGVVGYKPSFGLLEPAEIKVLAHSLDTLGLVTRTVRDAALTASVLAGRPGLALSADLPSAPKVGLFRTPPFDPAEPTTVAALDLAVARIEAAGGTVVEIDVPDTFITTHDLHAAVMGWEVTRALSHERTALWDQLTPVTRDFLTEKAWIDAPAYDAARAALPKVAADLAAAMADVDVLLAPAAPGTAPEGFTSTGAPMFNTPWTLLHMPALNVPALMHDGLPVGVQVIGRVGEDAKTLAMAAFIETCLDTPFDALRGHP</sequence>
<gene>
    <name evidence="2" type="ORF">CEW89_08845</name>
</gene>
<proteinExistence type="predicted"/>
<dbReference type="KEGG" id="ceh:CEW89_08845"/>
<feature type="domain" description="Amidase" evidence="1">
    <location>
        <begin position="25"/>
        <end position="413"/>
    </location>
</feature>
<dbReference type="SUPFAM" id="SSF75304">
    <property type="entry name" value="Amidase signature (AS) enzymes"/>
    <property type="match status" value="1"/>
</dbReference>
<evidence type="ECO:0000313" key="2">
    <source>
        <dbReference type="EMBL" id="ATG47668.1"/>
    </source>
</evidence>
<dbReference type="Gene3D" id="3.90.1300.10">
    <property type="entry name" value="Amidase signature (AS) domain"/>
    <property type="match status" value="1"/>
</dbReference>
<dbReference type="AlphaFoldDB" id="A0A291GBZ5"/>
<evidence type="ECO:0000259" key="1">
    <source>
        <dbReference type="Pfam" id="PF01425"/>
    </source>
</evidence>